<evidence type="ECO:0000313" key="1">
    <source>
        <dbReference type="EMBL" id="KAI4363662.1"/>
    </source>
</evidence>
<protein>
    <submittedName>
        <fullName evidence="1">Uncharacterized protein</fullName>
    </submittedName>
</protein>
<evidence type="ECO:0000313" key="2">
    <source>
        <dbReference type="Proteomes" id="UP001057402"/>
    </source>
</evidence>
<organism evidence="1 2">
    <name type="scientific">Melastoma candidum</name>
    <dbReference type="NCBI Taxonomy" id="119954"/>
    <lineage>
        <taxon>Eukaryota</taxon>
        <taxon>Viridiplantae</taxon>
        <taxon>Streptophyta</taxon>
        <taxon>Embryophyta</taxon>
        <taxon>Tracheophyta</taxon>
        <taxon>Spermatophyta</taxon>
        <taxon>Magnoliopsida</taxon>
        <taxon>eudicotyledons</taxon>
        <taxon>Gunneridae</taxon>
        <taxon>Pentapetalae</taxon>
        <taxon>rosids</taxon>
        <taxon>malvids</taxon>
        <taxon>Myrtales</taxon>
        <taxon>Melastomataceae</taxon>
        <taxon>Melastomatoideae</taxon>
        <taxon>Melastomateae</taxon>
        <taxon>Melastoma</taxon>
    </lineage>
</organism>
<proteinExistence type="predicted"/>
<sequence length="499" mass="55790">MAETADEKNARLELEIQEMKIIFEGLERRCNILESENHAYRDDLVEMKRENHELKAKIAALEGIRFANANGNAKEGAVNFIVVKDEDEVFELMAENAALKCEKDMAVKETEKLRGELVELVSQSLATYIRKQTGENLRTASPLDGPTYWQVDNCNVDTGSSHMVCSIENKKNVKKQLLFEEDKSPAEKVAPRTPGATNHSAIGVINLVDSDDELAGCEDLPSAPTQKRRRRPFNVIAGDSESDDDNIPISKLMRMHLQDGPRHPSAGSISINQNVGTSRQRHFKRLRKFSPRVEEDDSAETDDTDSNSRSDDSLGGFIVDDSEVSYMEDDQLEDNSNLDDSADSLEGSTRLEDSSDEDGLISVIQSASRRSKGHWKQKWECEADMLAAFGKSPELCMEAVCAIYRQQTDDEKLCKDTVHINGRGFSKFDATRGSDIAEFLTGGDPYGGLKKSLQELEEHDPKAPELCQNLAARYSRQLFGIYTNEEDPFFCPDCISKLI</sequence>
<keyword evidence="2" id="KW-1185">Reference proteome</keyword>
<gene>
    <name evidence="1" type="ORF">MLD38_019851</name>
</gene>
<name>A0ACB9QAR5_9MYRT</name>
<dbReference type="Proteomes" id="UP001057402">
    <property type="component" value="Chromosome 6"/>
</dbReference>
<dbReference type="EMBL" id="CM042885">
    <property type="protein sequence ID" value="KAI4363662.1"/>
    <property type="molecule type" value="Genomic_DNA"/>
</dbReference>
<comment type="caution">
    <text evidence="1">The sequence shown here is derived from an EMBL/GenBank/DDBJ whole genome shotgun (WGS) entry which is preliminary data.</text>
</comment>
<reference evidence="2" key="1">
    <citation type="journal article" date="2023" name="Front. Plant Sci.">
        <title>Chromosomal-level genome assembly of Melastoma candidum provides insights into trichome evolution.</title>
        <authorList>
            <person name="Zhong Y."/>
            <person name="Wu W."/>
            <person name="Sun C."/>
            <person name="Zou P."/>
            <person name="Liu Y."/>
            <person name="Dai S."/>
            <person name="Zhou R."/>
        </authorList>
    </citation>
    <scope>NUCLEOTIDE SEQUENCE [LARGE SCALE GENOMIC DNA]</scope>
</reference>
<accession>A0ACB9QAR5</accession>